<protein>
    <recommendedName>
        <fullName evidence="2">ARHGEF1-like PH domain-containing protein</fullName>
    </recommendedName>
</protein>
<proteinExistence type="predicted"/>
<dbReference type="InterPro" id="IPR041020">
    <property type="entry name" value="PH_16"/>
</dbReference>
<dbReference type="SUPFAM" id="SSF50729">
    <property type="entry name" value="PH domain-like"/>
    <property type="match status" value="1"/>
</dbReference>
<reference evidence="3" key="1">
    <citation type="submission" date="2019-08" db="EMBL/GenBank/DDBJ databases">
        <title>The genome of the North American firefly Photinus pyralis.</title>
        <authorList>
            <consortium name="Photinus pyralis genome working group"/>
            <person name="Fallon T.R."/>
            <person name="Sander Lower S.E."/>
            <person name="Weng J.-K."/>
        </authorList>
    </citation>
    <scope>NUCLEOTIDE SEQUENCE</scope>
    <source>
        <strain evidence="3">TRF0915ILg1</strain>
        <tissue evidence="3">Whole body</tissue>
    </source>
</reference>
<feature type="compositionally biased region" description="Polar residues" evidence="1">
    <location>
        <begin position="181"/>
        <end position="190"/>
    </location>
</feature>
<sequence length="426" mass="47153">MHLRRPNKQPIALHIVLLEEAVILLQRDAERYVLKFFQAGTPTHQPLAPIIKTSTLLVRANAASKSSLFLVNTSTQNSQMYDLLARDSAERDTWFKHISDAAEAYNRREGKSKRSEPTPDTEETETLQDIPSTRDVSERAEHVGGDGTTSSGETDSSGPSGDSSNRNSDVMDEERDKRLSQSDSENTNANEVAGGGLTLKLAADDWPLVQPTEVHVAVPPVHTAEPVLTPIEQIRRKDEEVRRALADKEGLVADLLSIPREDYQLIADIASEETHNKSFCDREPSELVLAAVYQADQLLAAVNDSLNISEADAILATGGKYASCASNESLVSSKQNNHVPSVPVHRLQEIATTLSTQLTTLLSVVKQRDEERERLRKELQRTREQLHEKLSLHGPQNTDADYSNIDLTQSGDLERIEESPTENESN</sequence>
<keyword evidence="4" id="KW-1185">Reference proteome</keyword>
<dbReference type="PANTHER" id="PTHR45872:SF2">
    <property type="entry name" value="RHO GUANINE NUCLEOTIDE EXCHANGE FACTOR 2, ISOFORM D"/>
    <property type="match status" value="1"/>
</dbReference>
<dbReference type="InterPro" id="IPR011993">
    <property type="entry name" value="PH-like_dom_sf"/>
</dbReference>
<dbReference type="Pfam" id="PF17838">
    <property type="entry name" value="PH_16"/>
    <property type="match status" value="1"/>
</dbReference>
<gene>
    <name evidence="3" type="ORF">ILUMI_22658</name>
</gene>
<evidence type="ECO:0000313" key="4">
    <source>
        <dbReference type="Proteomes" id="UP000801492"/>
    </source>
</evidence>
<name>A0A8K0FXA8_IGNLU</name>
<dbReference type="AlphaFoldDB" id="A0A8K0FXA8"/>
<dbReference type="Gene3D" id="2.30.29.30">
    <property type="entry name" value="Pleckstrin-homology domain (PH domain)/Phosphotyrosine-binding domain (PTB)"/>
    <property type="match status" value="1"/>
</dbReference>
<feature type="region of interest" description="Disordered" evidence="1">
    <location>
        <begin position="105"/>
        <end position="191"/>
    </location>
</feature>
<feature type="compositionally biased region" description="Basic and acidic residues" evidence="1">
    <location>
        <begin position="105"/>
        <end position="117"/>
    </location>
</feature>
<feature type="region of interest" description="Disordered" evidence="1">
    <location>
        <begin position="387"/>
        <end position="426"/>
    </location>
</feature>
<dbReference type="PANTHER" id="PTHR45872">
    <property type="entry name" value="RHO GUANINE NUCLEOTIDE EXCHANGE FACTOR 2, ISOFORM D"/>
    <property type="match status" value="1"/>
</dbReference>
<dbReference type="EMBL" id="VTPC01090404">
    <property type="protein sequence ID" value="KAF2883485.1"/>
    <property type="molecule type" value="Genomic_DNA"/>
</dbReference>
<dbReference type="GO" id="GO:0005085">
    <property type="term" value="F:guanyl-nucleotide exchange factor activity"/>
    <property type="evidence" value="ECO:0007669"/>
    <property type="project" value="TreeGrafter"/>
</dbReference>
<accession>A0A8K0FXA8</accession>
<dbReference type="GO" id="GO:0007186">
    <property type="term" value="P:G protein-coupled receptor signaling pathway"/>
    <property type="evidence" value="ECO:0007669"/>
    <property type="project" value="TreeGrafter"/>
</dbReference>
<dbReference type="CDD" id="cd13329">
    <property type="entry name" value="PH_RhoGEF"/>
    <property type="match status" value="1"/>
</dbReference>
<feature type="compositionally biased region" description="Low complexity" evidence="1">
    <location>
        <begin position="148"/>
        <end position="164"/>
    </location>
</feature>
<dbReference type="Proteomes" id="UP000801492">
    <property type="component" value="Unassembled WGS sequence"/>
</dbReference>
<comment type="caution">
    <text evidence="3">The sequence shown here is derived from an EMBL/GenBank/DDBJ whole genome shotgun (WGS) entry which is preliminary data.</text>
</comment>
<evidence type="ECO:0000256" key="1">
    <source>
        <dbReference type="SAM" id="MobiDB-lite"/>
    </source>
</evidence>
<feature type="compositionally biased region" description="Polar residues" evidence="1">
    <location>
        <begin position="394"/>
        <end position="411"/>
    </location>
</feature>
<feature type="domain" description="ARHGEF1-like PH" evidence="2">
    <location>
        <begin position="3"/>
        <end position="102"/>
    </location>
</feature>
<dbReference type="GO" id="GO:0005737">
    <property type="term" value="C:cytoplasm"/>
    <property type="evidence" value="ECO:0007669"/>
    <property type="project" value="TreeGrafter"/>
</dbReference>
<dbReference type="GO" id="GO:0001664">
    <property type="term" value="F:G protein-coupled receptor binding"/>
    <property type="evidence" value="ECO:0007669"/>
    <property type="project" value="TreeGrafter"/>
</dbReference>
<organism evidence="3 4">
    <name type="scientific">Ignelater luminosus</name>
    <name type="common">Cucubano</name>
    <name type="synonym">Pyrophorus luminosus</name>
    <dbReference type="NCBI Taxonomy" id="2038154"/>
    <lineage>
        <taxon>Eukaryota</taxon>
        <taxon>Metazoa</taxon>
        <taxon>Ecdysozoa</taxon>
        <taxon>Arthropoda</taxon>
        <taxon>Hexapoda</taxon>
        <taxon>Insecta</taxon>
        <taxon>Pterygota</taxon>
        <taxon>Neoptera</taxon>
        <taxon>Endopterygota</taxon>
        <taxon>Coleoptera</taxon>
        <taxon>Polyphaga</taxon>
        <taxon>Elateriformia</taxon>
        <taxon>Elateroidea</taxon>
        <taxon>Elateridae</taxon>
        <taxon>Agrypninae</taxon>
        <taxon>Pyrophorini</taxon>
        <taxon>Ignelater</taxon>
    </lineage>
</organism>
<dbReference type="OrthoDB" id="2272012at2759"/>
<evidence type="ECO:0000259" key="2">
    <source>
        <dbReference type="Pfam" id="PF17838"/>
    </source>
</evidence>
<feature type="compositionally biased region" description="Basic and acidic residues" evidence="1">
    <location>
        <begin position="135"/>
        <end position="144"/>
    </location>
</feature>
<evidence type="ECO:0000313" key="3">
    <source>
        <dbReference type="EMBL" id="KAF2883485.1"/>
    </source>
</evidence>